<gene>
    <name evidence="10" type="ORF">CP970_38235</name>
</gene>
<organism evidence="10 11">
    <name type="scientific">Streptomyces kanamyceticus</name>
    <dbReference type="NCBI Taxonomy" id="1967"/>
    <lineage>
        <taxon>Bacteria</taxon>
        <taxon>Bacillati</taxon>
        <taxon>Actinomycetota</taxon>
        <taxon>Actinomycetes</taxon>
        <taxon>Kitasatosporales</taxon>
        <taxon>Streptomycetaceae</taxon>
        <taxon>Streptomyces</taxon>
    </lineage>
</organism>
<dbReference type="OrthoDB" id="5241538at2"/>
<dbReference type="GO" id="GO:0005886">
    <property type="term" value="C:plasma membrane"/>
    <property type="evidence" value="ECO:0007669"/>
    <property type="project" value="UniProtKB-SubCell"/>
</dbReference>
<keyword evidence="5 8" id="KW-0472">Membrane</keyword>
<dbReference type="Proteomes" id="UP000325529">
    <property type="component" value="Chromosome"/>
</dbReference>
<proteinExistence type="inferred from homology"/>
<feature type="transmembrane region" description="Helical" evidence="8">
    <location>
        <begin position="160"/>
        <end position="180"/>
    </location>
</feature>
<feature type="transmembrane region" description="Helical" evidence="8">
    <location>
        <begin position="48"/>
        <end position="71"/>
    </location>
</feature>
<evidence type="ECO:0000256" key="5">
    <source>
        <dbReference type="ARBA" id="ARBA00023136"/>
    </source>
</evidence>
<dbReference type="PANTHER" id="PTHR30509">
    <property type="entry name" value="P-HYDROXYBENZOIC ACID EFFLUX PUMP SUBUNIT-RELATED"/>
    <property type="match status" value="1"/>
</dbReference>
<dbReference type="KEGG" id="ska:CP970_38235"/>
<evidence type="ECO:0000256" key="3">
    <source>
        <dbReference type="ARBA" id="ARBA00022692"/>
    </source>
</evidence>
<evidence type="ECO:0000256" key="4">
    <source>
        <dbReference type="ARBA" id="ARBA00022989"/>
    </source>
</evidence>
<keyword evidence="4 8" id="KW-1133">Transmembrane helix</keyword>
<accession>A0A5J6GPF1</accession>
<dbReference type="Pfam" id="PF13515">
    <property type="entry name" value="FUSC_2"/>
    <property type="match status" value="1"/>
</dbReference>
<keyword evidence="11" id="KW-1185">Reference proteome</keyword>
<dbReference type="PANTHER" id="PTHR30509:SF9">
    <property type="entry name" value="MULTIDRUG RESISTANCE PROTEIN MDTO"/>
    <property type="match status" value="1"/>
</dbReference>
<comment type="similarity">
    <text evidence="6">Belongs to the YccS/YhfK family.</text>
</comment>
<keyword evidence="2" id="KW-1003">Cell membrane</keyword>
<evidence type="ECO:0000256" key="8">
    <source>
        <dbReference type="SAM" id="Phobius"/>
    </source>
</evidence>
<protein>
    <submittedName>
        <fullName evidence="10">FUSC family protein</fullName>
    </submittedName>
</protein>
<feature type="region of interest" description="Disordered" evidence="7">
    <location>
        <begin position="543"/>
        <end position="570"/>
    </location>
</feature>
<comment type="subcellular location">
    <subcellularLocation>
        <location evidence="1">Cell membrane</location>
        <topology evidence="1">Multi-pass membrane protein</topology>
    </subcellularLocation>
</comment>
<dbReference type="InterPro" id="IPR049453">
    <property type="entry name" value="Memb_transporter_dom"/>
</dbReference>
<dbReference type="EMBL" id="CP023699">
    <property type="protein sequence ID" value="QEU95991.1"/>
    <property type="molecule type" value="Genomic_DNA"/>
</dbReference>
<sequence length="570" mass="59367">MSSAPPSPIRPVRVRRLPLAGVLRPGRPSDIWFKPASSVAVATAIPNLTLLAIGRLDLVMYTMAGTFCALYAHNLPYAARARALVWVVLGMAASIGVALVTASLTGAAVVLVAVGAVLAAVQKTLCDATRIGPPGHLIFTFISSASLFAPQRIGQVPGHLALTLAGGAVAWLVCMAPALVRPHGPERRATARALGAAAAYADAARADDATGPATERARAAAAGAVHAAWQSLLAAGSPGAARRALARLVVRADETLAVPAAADTVELRAWAAGLRGTGAVPRPRDVRQGERDELLGVDVELAGPRTPLWRRLAPGSPLLPIALRTAVGCALAGYASLALGIGRPYWALVTAASLYQANVTLTWNRGVQRVVGSLVGVLAFAAVAPFAHLGHAELIVSCLALAFCAEALMGRNYWLGTVCVTPMALLVTEFARFQQPGELMVDRVVDTLVGAVLGILAAVAVTNRRAGDQIERAIDTATRARERAEASLTGTEPLEPARRRLTAALVELRAAADAAAGEWWQRALPEQRVVDAERAGHRTLAATVRRRSGENGQGTRPRAGVADAWEGARA</sequence>
<evidence type="ECO:0000256" key="6">
    <source>
        <dbReference type="ARBA" id="ARBA00043993"/>
    </source>
</evidence>
<evidence type="ECO:0000256" key="7">
    <source>
        <dbReference type="SAM" id="MobiDB-lite"/>
    </source>
</evidence>
<evidence type="ECO:0000313" key="10">
    <source>
        <dbReference type="EMBL" id="QEU95991.1"/>
    </source>
</evidence>
<dbReference type="RefSeq" id="WP_055550697.1">
    <property type="nucleotide sequence ID" value="NZ_CP023699.1"/>
</dbReference>
<dbReference type="AlphaFoldDB" id="A0A5J6GPF1"/>
<reference evidence="10 11" key="1">
    <citation type="submission" date="2017-09" db="EMBL/GenBank/DDBJ databases">
        <authorList>
            <person name="Lee N."/>
            <person name="Cho B.-K."/>
        </authorList>
    </citation>
    <scope>NUCLEOTIDE SEQUENCE [LARGE SCALE GENOMIC DNA]</scope>
    <source>
        <strain evidence="10 11">ATCC 12853</strain>
    </source>
</reference>
<evidence type="ECO:0000259" key="9">
    <source>
        <dbReference type="Pfam" id="PF13515"/>
    </source>
</evidence>
<feature type="transmembrane region" description="Helical" evidence="8">
    <location>
        <begin position="83"/>
        <end position="101"/>
    </location>
</feature>
<evidence type="ECO:0000256" key="2">
    <source>
        <dbReference type="ARBA" id="ARBA00022475"/>
    </source>
</evidence>
<name>A0A5J6GPF1_STRKN</name>
<feature type="domain" description="Integral membrane bound transporter" evidence="9">
    <location>
        <begin position="331"/>
        <end position="456"/>
    </location>
</feature>
<evidence type="ECO:0000256" key="1">
    <source>
        <dbReference type="ARBA" id="ARBA00004651"/>
    </source>
</evidence>
<keyword evidence="3 8" id="KW-0812">Transmembrane</keyword>
<evidence type="ECO:0000313" key="11">
    <source>
        <dbReference type="Proteomes" id="UP000325529"/>
    </source>
</evidence>
<feature type="transmembrane region" description="Helical" evidence="8">
    <location>
        <begin position="370"/>
        <end position="392"/>
    </location>
</feature>